<keyword evidence="4 9" id="KW-0548">Nucleotidyltransferase</keyword>
<dbReference type="GO" id="GO:0008408">
    <property type="term" value="F:3'-5' exonuclease activity"/>
    <property type="evidence" value="ECO:0007669"/>
    <property type="project" value="InterPro"/>
</dbReference>
<evidence type="ECO:0000313" key="9">
    <source>
        <dbReference type="EMBL" id="MCX2523661.1"/>
    </source>
</evidence>
<proteinExistence type="predicted"/>
<dbReference type="SUPFAM" id="SSF52540">
    <property type="entry name" value="P-loop containing nucleoside triphosphate hydrolases"/>
    <property type="match status" value="1"/>
</dbReference>
<keyword evidence="5" id="KW-0235">DNA replication</keyword>
<evidence type="ECO:0000256" key="4">
    <source>
        <dbReference type="ARBA" id="ARBA00022695"/>
    </source>
</evidence>
<dbReference type="EMBL" id="JAPIVE010000001">
    <property type="protein sequence ID" value="MCX2523661.1"/>
    <property type="molecule type" value="Genomic_DNA"/>
</dbReference>
<name>A0AA41ZKH6_9GAMM</name>
<evidence type="ECO:0000256" key="2">
    <source>
        <dbReference type="ARBA" id="ARBA00014363"/>
    </source>
</evidence>
<dbReference type="NCBIfam" id="NF004310">
    <property type="entry name" value="PRK05707.1"/>
    <property type="match status" value="1"/>
</dbReference>
<evidence type="ECO:0000256" key="7">
    <source>
        <dbReference type="ARBA" id="ARBA00049244"/>
    </source>
</evidence>
<evidence type="ECO:0000256" key="1">
    <source>
        <dbReference type="ARBA" id="ARBA00012417"/>
    </source>
</evidence>
<dbReference type="AlphaFoldDB" id="A0AA41ZKH6"/>
<dbReference type="Gene3D" id="3.40.50.300">
    <property type="entry name" value="P-loop containing nucleotide triphosphate hydrolases"/>
    <property type="match status" value="1"/>
</dbReference>
<keyword evidence="3 9" id="KW-0808">Transferase</keyword>
<dbReference type="NCBIfam" id="TIGR00678">
    <property type="entry name" value="holB"/>
    <property type="match status" value="1"/>
</dbReference>
<sequence>MDVSPYPWQQPLFDHFADVLGDGRLPHAILLTGPEGLGKSQLVNALSARLLCRRAQGHAVACGACHDCRMLLAGHHPDVLRVHPADKGKMIRVDAVRDISAFVSQTAQQGGYRVIDLSPAERMNTAAANALLKSLEEPGARTVFLLSADIVSRVMPTIRSRCQQWKLPLPERQQGLEWLTRHGDMDAEEALFWWDVAGGVPLQARMLAEPEQRRLRQQLQDSFDALIRGGDPVAEAARLDKGALGLILHYGITWLEDLIRLGTSGDEAGVRNRDLMPLYRQAIKNGRVRDWFKLLDYAREQRRLVARGANPNPQLVYEAWLIRWAALLRS</sequence>
<feature type="domain" description="DNA polymerase III delta subunit C-terminal" evidence="8">
    <location>
        <begin position="214"/>
        <end position="324"/>
    </location>
</feature>
<dbReference type="Pfam" id="PF13177">
    <property type="entry name" value="DNA_pol3_delta2"/>
    <property type="match status" value="1"/>
</dbReference>
<comment type="catalytic activity">
    <reaction evidence="7">
        <text>DNA(n) + a 2'-deoxyribonucleoside 5'-triphosphate = DNA(n+1) + diphosphate</text>
        <dbReference type="Rhea" id="RHEA:22508"/>
        <dbReference type="Rhea" id="RHEA-COMP:17339"/>
        <dbReference type="Rhea" id="RHEA-COMP:17340"/>
        <dbReference type="ChEBI" id="CHEBI:33019"/>
        <dbReference type="ChEBI" id="CHEBI:61560"/>
        <dbReference type="ChEBI" id="CHEBI:173112"/>
        <dbReference type="EC" id="2.7.7.7"/>
    </reaction>
</comment>
<dbReference type="InterPro" id="IPR027417">
    <property type="entry name" value="P-loop_NTPase"/>
</dbReference>
<dbReference type="PANTHER" id="PTHR11669:SF8">
    <property type="entry name" value="DNA POLYMERASE III SUBUNIT DELTA"/>
    <property type="match status" value="1"/>
</dbReference>
<dbReference type="Pfam" id="PF09115">
    <property type="entry name" value="DNApol3-delta_C"/>
    <property type="match status" value="1"/>
</dbReference>
<dbReference type="GO" id="GO:0009360">
    <property type="term" value="C:DNA polymerase III complex"/>
    <property type="evidence" value="ECO:0007669"/>
    <property type="project" value="InterPro"/>
</dbReference>
<organism evidence="9 10">
    <name type="scientific">Larsenimonas rhizosphaerae</name>
    <dbReference type="NCBI Taxonomy" id="2944682"/>
    <lineage>
        <taxon>Bacteria</taxon>
        <taxon>Pseudomonadati</taxon>
        <taxon>Pseudomonadota</taxon>
        <taxon>Gammaproteobacteria</taxon>
        <taxon>Oceanospirillales</taxon>
        <taxon>Halomonadaceae</taxon>
        <taxon>Larsenimonas</taxon>
    </lineage>
</organism>
<gene>
    <name evidence="9" type="ORF">OQ287_05370</name>
</gene>
<evidence type="ECO:0000313" key="10">
    <source>
        <dbReference type="Proteomes" id="UP001165678"/>
    </source>
</evidence>
<dbReference type="Gene3D" id="1.20.272.10">
    <property type="match status" value="1"/>
</dbReference>
<reference evidence="9" key="1">
    <citation type="submission" date="2022-11" db="EMBL/GenBank/DDBJ databases">
        <title>Larsenimonas rhizosphaerae sp. nov., isolated from a tidal mudflat.</title>
        <authorList>
            <person name="Lee S.D."/>
            <person name="Kim I.S."/>
        </authorList>
    </citation>
    <scope>NUCLEOTIDE SEQUENCE</scope>
    <source>
        <strain evidence="9">GH2-1</strain>
    </source>
</reference>
<evidence type="ECO:0000256" key="5">
    <source>
        <dbReference type="ARBA" id="ARBA00022705"/>
    </source>
</evidence>
<keyword evidence="6" id="KW-0239">DNA-directed DNA polymerase</keyword>
<dbReference type="Proteomes" id="UP001165678">
    <property type="component" value="Unassembled WGS sequence"/>
</dbReference>
<dbReference type="InterPro" id="IPR015199">
    <property type="entry name" value="DNA_pol_III_delta_C"/>
</dbReference>
<accession>A0AA41ZKH6</accession>
<comment type="caution">
    <text evidence="9">The sequence shown here is derived from an EMBL/GenBank/DDBJ whole genome shotgun (WGS) entry which is preliminary data.</text>
</comment>
<dbReference type="RefSeq" id="WP_250937423.1">
    <property type="nucleotide sequence ID" value="NZ_JAMLJK010000001.1"/>
</dbReference>
<dbReference type="GO" id="GO:0003887">
    <property type="term" value="F:DNA-directed DNA polymerase activity"/>
    <property type="evidence" value="ECO:0007669"/>
    <property type="project" value="UniProtKB-KW"/>
</dbReference>
<dbReference type="InterPro" id="IPR004622">
    <property type="entry name" value="DNA_pol_HolB"/>
</dbReference>
<protein>
    <recommendedName>
        <fullName evidence="2">DNA polymerase III subunit delta'</fullName>
        <ecNumber evidence="1">2.7.7.7</ecNumber>
    </recommendedName>
</protein>
<dbReference type="InterPro" id="IPR050238">
    <property type="entry name" value="DNA_Rep/Repair_Clamp_Loader"/>
</dbReference>
<evidence type="ECO:0000256" key="3">
    <source>
        <dbReference type="ARBA" id="ARBA00022679"/>
    </source>
</evidence>
<dbReference type="PANTHER" id="PTHR11669">
    <property type="entry name" value="REPLICATION FACTOR C / DNA POLYMERASE III GAMMA-TAU SUBUNIT"/>
    <property type="match status" value="1"/>
</dbReference>
<evidence type="ECO:0000259" key="8">
    <source>
        <dbReference type="Pfam" id="PF09115"/>
    </source>
</evidence>
<keyword evidence="10" id="KW-1185">Reference proteome</keyword>
<evidence type="ECO:0000256" key="6">
    <source>
        <dbReference type="ARBA" id="ARBA00022932"/>
    </source>
</evidence>
<dbReference type="GO" id="GO:0006261">
    <property type="term" value="P:DNA-templated DNA replication"/>
    <property type="evidence" value="ECO:0007669"/>
    <property type="project" value="TreeGrafter"/>
</dbReference>
<dbReference type="GO" id="GO:0003677">
    <property type="term" value="F:DNA binding"/>
    <property type="evidence" value="ECO:0007669"/>
    <property type="project" value="InterPro"/>
</dbReference>
<dbReference type="EC" id="2.7.7.7" evidence="1"/>